<feature type="signal peptide" evidence="2">
    <location>
        <begin position="1"/>
        <end position="23"/>
    </location>
</feature>
<keyword evidence="1 2" id="KW-0732">Signal</keyword>
<dbReference type="EMBL" id="BAEE01000063">
    <property type="protein sequence ID" value="GAB10945.1"/>
    <property type="molecule type" value="Genomic_DNA"/>
</dbReference>
<dbReference type="SUPFAM" id="SSF51261">
    <property type="entry name" value="Duplicated hybrid motif"/>
    <property type="match status" value="1"/>
</dbReference>
<dbReference type="PANTHER" id="PTHR21666:SF289">
    <property type="entry name" value="L-ALA--D-GLU ENDOPEPTIDASE"/>
    <property type="match status" value="1"/>
</dbReference>
<dbReference type="Proteomes" id="UP000035088">
    <property type="component" value="Unassembled WGS sequence"/>
</dbReference>
<evidence type="ECO:0000259" key="3">
    <source>
        <dbReference type="Pfam" id="PF01551"/>
    </source>
</evidence>
<dbReference type="InterPro" id="IPR016047">
    <property type="entry name" value="M23ase_b-sheet_dom"/>
</dbReference>
<reference evidence="4 5" key="1">
    <citation type="submission" date="2011-11" db="EMBL/GenBank/DDBJ databases">
        <title>Whole genome shotgun sequence of Gordonia araii NBRC 100433.</title>
        <authorList>
            <person name="Yoshida Y."/>
            <person name="Hosoyama A."/>
            <person name="Tsuchikane K."/>
            <person name="Katsumata H."/>
            <person name="Yamazaki S."/>
            <person name="Fujita N."/>
        </authorList>
    </citation>
    <scope>NUCLEOTIDE SEQUENCE [LARGE SCALE GENOMIC DNA]</scope>
    <source>
        <strain evidence="4 5">NBRC 100433</strain>
    </source>
</reference>
<evidence type="ECO:0000256" key="1">
    <source>
        <dbReference type="ARBA" id="ARBA00022729"/>
    </source>
</evidence>
<dbReference type="OrthoDB" id="5245088at2"/>
<proteinExistence type="predicted"/>
<dbReference type="STRING" id="1073574.GOARA_063_01440"/>
<dbReference type="InterPro" id="IPR050570">
    <property type="entry name" value="Cell_wall_metabolism_enzyme"/>
</dbReference>
<sequence length="170" mass="17883">MGVRTLLILVTAALLAPPGAATAARYAWPLQPRPRVVTGYDPPAQRWLTGHRGVDLAAADGQQVLAAGDGTVTFAGRVGGKPVVSIRHSSSLWTTYEPVDARVRVGDVVRRGEVIGVVTGLHEGCPVPRCLHWGARTGAGPRAGYRNPLGLVGALRVRLYPVTAVEPTIS</sequence>
<organism evidence="4 5">
    <name type="scientific">Gordonia araii NBRC 100433</name>
    <dbReference type="NCBI Taxonomy" id="1073574"/>
    <lineage>
        <taxon>Bacteria</taxon>
        <taxon>Bacillati</taxon>
        <taxon>Actinomycetota</taxon>
        <taxon>Actinomycetes</taxon>
        <taxon>Mycobacteriales</taxon>
        <taxon>Gordoniaceae</taxon>
        <taxon>Gordonia</taxon>
    </lineage>
</organism>
<dbReference type="Gene3D" id="2.70.70.10">
    <property type="entry name" value="Glucose Permease (Domain IIA)"/>
    <property type="match status" value="1"/>
</dbReference>
<keyword evidence="5" id="KW-1185">Reference proteome</keyword>
<feature type="chain" id="PRO_5003495186" description="M23ase beta-sheet core domain-containing protein" evidence="2">
    <location>
        <begin position="24"/>
        <end position="170"/>
    </location>
</feature>
<evidence type="ECO:0000313" key="5">
    <source>
        <dbReference type="Proteomes" id="UP000035088"/>
    </source>
</evidence>
<dbReference type="RefSeq" id="WP_007323020.1">
    <property type="nucleotide sequence ID" value="NZ_BAEE01000063.1"/>
</dbReference>
<gene>
    <name evidence="4" type="ORF">GOARA_063_01440</name>
</gene>
<name>G7H520_9ACTN</name>
<dbReference type="GO" id="GO:0004222">
    <property type="term" value="F:metalloendopeptidase activity"/>
    <property type="evidence" value="ECO:0007669"/>
    <property type="project" value="TreeGrafter"/>
</dbReference>
<dbReference type="PANTHER" id="PTHR21666">
    <property type="entry name" value="PEPTIDASE-RELATED"/>
    <property type="match status" value="1"/>
</dbReference>
<comment type="caution">
    <text evidence="4">The sequence shown here is derived from an EMBL/GenBank/DDBJ whole genome shotgun (WGS) entry which is preliminary data.</text>
</comment>
<feature type="domain" description="M23ase beta-sheet core" evidence="3">
    <location>
        <begin position="50"/>
        <end position="137"/>
    </location>
</feature>
<dbReference type="AlphaFoldDB" id="G7H520"/>
<evidence type="ECO:0000313" key="4">
    <source>
        <dbReference type="EMBL" id="GAB10945.1"/>
    </source>
</evidence>
<accession>G7H520</accession>
<protein>
    <recommendedName>
        <fullName evidence="3">M23ase beta-sheet core domain-containing protein</fullName>
    </recommendedName>
</protein>
<dbReference type="Pfam" id="PF01551">
    <property type="entry name" value="Peptidase_M23"/>
    <property type="match status" value="1"/>
</dbReference>
<dbReference type="CDD" id="cd12797">
    <property type="entry name" value="M23_peptidase"/>
    <property type="match status" value="1"/>
</dbReference>
<evidence type="ECO:0000256" key="2">
    <source>
        <dbReference type="SAM" id="SignalP"/>
    </source>
</evidence>
<dbReference type="InterPro" id="IPR011055">
    <property type="entry name" value="Dup_hybrid_motif"/>
</dbReference>